<dbReference type="GO" id="GO:0051082">
    <property type="term" value="F:unfolded protein binding"/>
    <property type="evidence" value="ECO:0007669"/>
    <property type="project" value="InterPro"/>
</dbReference>
<dbReference type="AlphaFoldDB" id="A0AAE3VGI8"/>
<dbReference type="SMART" id="SM00935">
    <property type="entry name" value="OmpH"/>
    <property type="match status" value="1"/>
</dbReference>
<comment type="caution">
    <text evidence="6">The sequence shown here is derived from an EMBL/GenBank/DDBJ whole genome shotgun (WGS) entry which is preliminary data.</text>
</comment>
<name>A0AAE3VGI8_9BACT</name>
<dbReference type="GO" id="GO:0005829">
    <property type="term" value="C:cytosol"/>
    <property type="evidence" value="ECO:0007669"/>
    <property type="project" value="TreeGrafter"/>
</dbReference>
<dbReference type="GO" id="GO:0050821">
    <property type="term" value="P:protein stabilization"/>
    <property type="evidence" value="ECO:0007669"/>
    <property type="project" value="TreeGrafter"/>
</dbReference>
<organism evidence="6 7">
    <name type="scientific">Oligosphaera ethanolica</name>
    <dbReference type="NCBI Taxonomy" id="760260"/>
    <lineage>
        <taxon>Bacteria</taxon>
        <taxon>Pseudomonadati</taxon>
        <taxon>Lentisphaerota</taxon>
        <taxon>Oligosphaeria</taxon>
        <taxon>Oligosphaerales</taxon>
        <taxon>Oligosphaeraceae</taxon>
        <taxon>Oligosphaera</taxon>
    </lineage>
</organism>
<protein>
    <submittedName>
        <fullName evidence="6">Skp family chaperone for outer membrane proteins</fullName>
    </submittedName>
</protein>
<evidence type="ECO:0000256" key="5">
    <source>
        <dbReference type="SAM" id="SignalP"/>
    </source>
</evidence>
<dbReference type="PANTHER" id="PTHR35089:SF1">
    <property type="entry name" value="CHAPERONE PROTEIN SKP"/>
    <property type="match status" value="1"/>
</dbReference>
<keyword evidence="3" id="KW-0175">Coiled coil</keyword>
<evidence type="ECO:0000313" key="6">
    <source>
        <dbReference type="EMBL" id="MDQ0289965.1"/>
    </source>
</evidence>
<keyword evidence="2 5" id="KW-0732">Signal</keyword>
<accession>A0AAE3VGI8</accession>
<dbReference type="PANTHER" id="PTHR35089">
    <property type="entry name" value="CHAPERONE PROTEIN SKP"/>
    <property type="match status" value="1"/>
</dbReference>
<dbReference type="EMBL" id="JAUSVL010000001">
    <property type="protein sequence ID" value="MDQ0289965.1"/>
    <property type="molecule type" value="Genomic_DNA"/>
</dbReference>
<feature type="coiled-coil region" evidence="3">
    <location>
        <begin position="56"/>
        <end position="83"/>
    </location>
</feature>
<evidence type="ECO:0000313" key="7">
    <source>
        <dbReference type="Proteomes" id="UP001238163"/>
    </source>
</evidence>
<sequence>MHKRNAFSLSLALCAAALFMAITATAQDKTAYVNMEKIFEEYYKTVNANIAFEQQKQDFEERVTMLRGELEALAKETQKFEEDSQNELLSMAVREDSRRKFQLRLERFRGKNEEFERFRQENMQKLQRIRGTKEEELVEELLTMVRKFAEVRGYSHVYEVSGRTLNRVPVLLVYPKDQDVTDVVVNIANAGHEEELADAKARYEALRNRNKPAESAGDTAPPAADAAPKAE</sequence>
<reference evidence="6" key="1">
    <citation type="submission" date="2023-07" db="EMBL/GenBank/DDBJ databases">
        <title>Genomic Encyclopedia of Type Strains, Phase IV (KMG-IV): sequencing the most valuable type-strain genomes for metagenomic binning, comparative biology and taxonomic classification.</title>
        <authorList>
            <person name="Goeker M."/>
        </authorList>
    </citation>
    <scope>NUCLEOTIDE SEQUENCE</scope>
    <source>
        <strain evidence="6">DSM 24202</strain>
    </source>
</reference>
<gene>
    <name evidence="6" type="ORF">J3R75_002072</name>
</gene>
<comment type="similarity">
    <text evidence="1">Belongs to the Skp family.</text>
</comment>
<feature type="compositionally biased region" description="Low complexity" evidence="4">
    <location>
        <begin position="220"/>
        <end position="231"/>
    </location>
</feature>
<feature type="region of interest" description="Disordered" evidence="4">
    <location>
        <begin position="202"/>
        <end position="231"/>
    </location>
</feature>
<dbReference type="Gene3D" id="3.30.910.20">
    <property type="entry name" value="Skp domain"/>
    <property type="match status" value="1"/>
</dbReference>
<feature type="signal peptide" evidence="5">
    <location>
        <begin position="1"/>
        <end position="26"/>
    </location>
</feature>
<evidence type="ECO:0000256" key="1">
    <source>
        <dbReference type="ARBA" id="ARBA00009091"/>
    </source>
</evidence>
<dbReference type="Proteomes" id="UP001238163">
    <property type="component" value="Unassembled WGS sequence"/>
</dbReference>
<dbReference type="InterPro" id="IPR005632">
    <property type="entry name" value="Chaperone_Skp"/>
</dbReference>
<evidence type="ECO:0000256" key="4">
    <source>
        <dbReference type="SAM" id="MobiDB-lite"/>
    </source>
</evidence>
<dbReference type="RefSeq" id="WP_307261399.1">
    <property type="nucleotide sequence ID" value="NZ_JAUSVL010000001.1"/>
</dbReference>
<evidence type="ECO:0000256" key="3">
    <source>
        <dbReference type="SAM" id="Coils"/>
    </source>
</evidence>
<feature type="chain" id="PRO_5041991493" evidence="5">
    <location>
        <begin position="27"/>
        <end position="231"/>
    </location>
</feature>
<evidence type="ECO:0000256" key="2">
    <source>
        <dbReference type="ARBA" id="ARBA00022729"/>
    </source>
</evidence>
<proteinExistence type="inferred from homology"/>
<keyword evidence="7" id="KW-1185">Reference proteome</keyword>
<dbReference type="InterPro" id="IPR024930">
    <property type="entry name" value="Skp_dom_sf"/>
</dbReference>
<dbReference type="Pfam" id="PF03938">
    <property type="entry name" value="OmpH"/>
    <property type="match status" value="1"/>
</dbReference>
<dbReference type="SUPFAM" id="SSF111384">
    <property type="entry name" value="OmpH-like"/>
    <property type="match status" value="1"/>
</dbReference>